<proteinExistence type="predicted"/>
<accession>A0A2W7IT24</accession>
<organism evidence="1 2">
    <name type="scientific">Humitalea rosea</name>
    <dbReference type="NCBI Taxonomy" id="990373"/>
    <lineage>
        <taxon>Bacteria</taxon>
        <taxon>Pseudomonadati</taxon>
        <taxon>Pseudomonadota</taxon>
        <taxon>Alphaproteobacteria</taxon>
        <taxon>Acetobacterales</taxon>
        <taxon>Roseomonadaceae</taxon>
        <taxon>Humitalea</taxon>
    </lineage>
</organism>
<evidence type="ECO:0000313" key="1">
    <source>
        <dbReference type="EMBL" id="PZW50996.1"/>
    </source>
</evidence>
<evidence type="ECO:0000313" key="2">
    <source>
        <dbReference type="Proteomes" id="UP000249688"/>
    </source>
</evidence>
<dbReference type="Pfam" id="PF05488">
    <property type="entry name" value="PAAR_motif"/>
    <property type="match status" value="1"/>
</dbReference>
<dbReference type="CDD" id="cd14738">
    <property type="entry name" value="PAAR_2"/>
    <property type="match status" value="1"/>
</dbReference>
<reference evidence="1 2" key="1">
    <citation type="submission" date="2018-06" db="EMBL/GenBank/DDBJ databases">
        <title>Genomic Encyclopedia of Archaeal and Bacterial Type Strains, Phase II (KMG-II): from individual species to whole genera.</title>
        <authorList>
            <person name="Goeker M."/>
        </authorList>
    </citation>
    <scope>NUCLEOTIDE SEQUENCE [LARGE SCALE GENOMIC DNA]</scope>
    <source>
        <strain evidence="1 2">DSM 24525</strain>
    </source>
</reference>
<dbReference type="OrthoDB" id="197187at2"/>
<comment type="caution">
    <text evidence="1">The sequence shown here is derived from an EMBL/GenBank/DDBJ whole genome shotgun (WGS) entry which is preliminary data.</text>
</comment>
<dbReference type="Gene3D" id="2.60.200.60">
    <property type="match status" value="2"/>
</dbReference>
<dbReference type="EMBL" id="QKYU01000001">
    <property type="protein sequence ID" value="PZW50996.1"/>
    <property type="molecule type" value="Genomic_DNA"/>
</dbReference>
<gene>
    <name evidence="1" type="ORF">C8P66_101213</name>
</gene>
<dbReference type="Proteomes" id="UP000249688">
    <property type="component" value="Unassembled WGS sequence"/>
</dbReference>
<protein>
    <submittedName>
        <fullName evidence="1">Putative Zn-binding protein involved in type VI secretion</fullName>
    </submittedName>
</protein>
<name>A0A2W7IT24_9PROT</name>
<keyword evidence="2" id="KW-1185">Reference proteome</keyword>
<dbReference type="InterPro" id="IPR008727">
    <property type="entry name" value="PAAR_motif"/>
</dbReference>
<dbReference type="RefSeq" id="WP_111396277.1">
    <property type="nucleotide sequence ID" value="NZ_QKYU01000001.1"/>
</dbReference>
<sequence length="100" mass="9957">MPGPPASRITDMHVCPMVTPGVPPIPHVGGPILSGMPTVLTGALPQARVTDMCLCVGPPDVIVKGSMTVLVGSLPAARIGDMTAHGGAIILGFPTVLIGG</sequence>
<dbReference type="AlphaFoldDB" id="A0A2W7IT24"/>